<dbReference type="PATRIC" id="fig|54915.3.peg.7017"/>
<dbReference type="Pfam" id="PF06089">
    <property type="entry name" value="Asparaginase_II"/>
    <property type="match status" value="1"/>
</dbReference>
<dbReference type="OrthoDB" id="9770793at2"/>
<dbReference type="STRING" id="54915.ADS79_07885"/>
<dbReference type="RefSeq" id="WP_049737849.1">
    <property type="nucleotide sequence ID" value="NZ_BJON01000019.1"/>
</dbReference>
<proteinExistence type="predicted"/>
<accession>A0A0K9YYT2</accession>
<evidence type="ECO:0000313" key="3">
    <source>
        <dbReference type="Proteomes" id="UP000036834"/>
    </source>
</evidence>
<gene>
    <name evidence="2" type="ORF">ADS79_07885</name>
    <name evidence="1" type="ORF">BRE01_47930</name>
</gene>
<protein>
    <submittedName>
        <fullName evidence="1 2">Asparaginase</fullName>
    </submittedName>
</protein>
<dbReference type="EMBL" id="LGIQ01000005">
    <property type="protein sequence ID" value="KNB73839.1"/>
    <property type="molecule type" value="Genomic_DNA"/>
</dbReference>
<dbReference type="AlphaFoldDB" id="A0A0K9YYT2"/>
<reference evidence="3" key="1">
    <citation type="submission" date="2015-07" db="EMBL/GenBank/DDBJ databases">
        <title>Genome sequencing project for genomic taxonomy and phylogenomics of Bacillus-like bacteria.</title>
        <authorList>
            <person name="Liu B."/>
            <person name="Wang J."/>
            <person name="Zhu Y."/>
            <person name="Liu G."/>
            <person name="Chen Q."/>
            <person name="Chen Z."/>
            <person name="Lan J."/>
            <person name="Che J."/>
            <person name="Ge C."/>
            <person name="Shi H."/>
            <person name="Pan Z."/>
            <person name="Liu X."/>
        </authorList>
    </citation>
    <scope>NUCLEOTIDE SEQUENCE [LARGE SCALE GENOMIC DNA]</scope>
    <source>
        <strain evidence="3">DSM 9887</strain>
    </source>
</reference>
<comment type="caution">
    <text evidence="2">The sequence shown here is derived from an EMBL/GenBank/DDBJ whole genome shotgun (WGS) entry which is preliminary data.</text>
</comment>
<evidence type="ECO:0000313" key="4">
    <source>
        <dbReference type="Proteomes" id="UP000319578"/>
    </source>
</evidence>
<dbReference type="Proteomes" id="UP000036834">
    <property type="component" value="Unassembled WGS sequence"/>
</dbReference>
<dbReference type="InterPro" id="IPR010349">
    <property type="entry name" value="Asparaginase_II"/>
</dbReference>
<evidence type="ECO:0000313" key="1">
    <source>
        <dbReference type="EMBL" id="GED71091.1"/>
    </source>
</evidence>
<keyword evidence="4" id="KW-1185">Reference proteome</keyword>
<dbReference type="PANTHER" id="PTHR42110">
    <property type="entry name" value="L-ASPARAGINASE, PUTATIVE (AFU_ORTHOLOGUE AFUA_3G11890)-RELATED"/>
    <property type="match status" value="1"/>
</dbReference>
<reference evidence="2" key="2">
    <citation type="submission" date="2015-07" db="EMBL/GenBank/DDBJ databases">
        <title>MeaNS - Measles Nucleotide Surveillance Program.</title>
        <authorList>
            <person name="Tran T."/>
            <person name="Druce J."/>
        </authorList>
    </citation>
    <scope>NUCLEOTIDE SEQUENCE</scope>
    <source>
        <strain evidence="2">DSM 9887</strain>
    </source>
</reference>
<evidence type="ECO:0000313" key="2">
    <source>
        <dbReference type="EMBL" id="KNB73839.1"/>
    </source>
</evidence>
<reference evidence="1 4" key="3">
    <citation type="submission" date="2019-06" db="EMBL/GenBank/DDBJ databases">
        <title>Whole genome shotgun sequence of Brevibacillus reuszeri NBRC 15719.</title>
        <authorList>
            <person name="Hosoyama A."/>
            <person name="Uohara A."/>
            <person name="Ohji S."/>
            <person name="Ichikawa N."/>
        </authorList>
    </citation>
    <scope>NUCLEOTIDE SEQUENCE [LARGE SCALE GENOMIC DNA]</scope>
    <source>
        <strain evidence="1 4">NBRC 15719</strain>
    </source>
</reference>
<organism evidence="2 3">
    <name type="scientific">Brevibacillus reuszeri</name>
    <dbReference type="NCBI Taxonomy" id="54915"/>
    <lineage>
        <taxon>Bacteria</taxon>
        <taxon>Bacillati</taxon>
        <taxon>Bacillota</taxon>
        <taxon>Bacilli</taxon>
        <taxon>Bacillales</taxon>
        <taxon>Paenibacillaceae</taxon>
        <taxon>Brevibacillus</taxon>
    </lineage>
</organism>
<dbReference type="PANTHER" id="PTHR42110:SF1">
    <property type="entry name" value="L-ASPARAGINASE, PUTATIVE (AFU_ORTHOLOGUE AFUA_3G11890)-RELATED"/>
    <property type="match status" value="1"/>
</dbReference>
<dbReference type="EMBL" id="BJON01000019">
    <property type="protein sequence ID" value="GED71091.1"/>
    <property type="molecule type" value="Genomic_DNA"/>
</dbReference>
<name>A0A0K9YYT2_9BACL</name>
<sequence>MNVVANVYRGEKIESSHLGHIAVVNSEGKLLYSYGDPYRLTYARSSMKPLQAIPIIETGTADRYQLEPADLSLCCASHSGEPRHRSRAMWMLERAGQPEEVLQCGTHVPRDEESYKQLIREGKSLTPIYSNCSGKHSGMIATATHMGEDVATYHLPEHPVQQRILDVVEDLTGYPKEKIYMGTDGCGVPVHELPLANYAWAFAKLAKPEVISNPERQQAVIRVTDGMTSHPEMVGGNNRYCTDLMTAFQGRIVGKAGAESVYCLGDRQTGLGVAVKIEDGGPRAINLVVNEVLRQLGIGIDGPLNDLAEYTNPAITNMSGNVVGRIEAAFTLIAKDESLRA</sequence>
<dbReference type="Proteomes" id="UP000319578">
    <property type="component" value="Unassembled WGS sequence"/>
</dbReference>